<evidence type="ECO:0000256" key="4">
    <source>
        <dbReference type="ARBA" id="ARBA00022723"/>
    </source>
</evidence>
<dbReference type="KEGG" id="ahel:Q31a_46830"/>
<dbReference type="PANTHER" id="PTHR11735:SF6">
    <property type="entry name" value="TRNA N6-ADENOSINE THREONYLCARBAMOYLTRANSFERASE, MITOCHONDRIAL"/>
    <property type="match status" value="1"/>
</dbReference>
<dbReference type="InterPro" id="IPR043129">
    <property type="entry name" value="ATPase_NBD"/>
</dbReference>
<dbReference type="SUPFAM" id="SSF53067">
    <property type="entry name" value="Actin-like ATPase domain"/>
    <property type="match status" value="2"/>
</dbReference>
<dbReference type="FunFam" id="3.30.420.40:FF:000040">
    <property type="entry name" value="tRNA N6-adenosine threonylcarbamoyltransferase"/>
    <property type="match status" value="1"/>
</dbReference>
<dbReference type="HAMAP" id="MF_01445">
    <property type="entry name" value="TsaD"/>
    <property type="match status" value="1"/>
</dbReference>
<dbReference type="Proteomes" id="UP000318017">
    <property type="component" value="Chromosome"/>
</dbReference>
<dbReference type="Pfam" id="PF00814">
    <property type="entry name" value="TsaD"/>
    <property type="match status" value="1"/>
</dbReference>
<evidence type="ECO:0000259" key="9">
    <source>
        <dbReference type="Pfam" id="PF00814"/>
    </source>
</evidence>
<evidence type="ECO:0000313" key="10">
    <source>
        <dbReference type="EMBL" id="QDV26311.1"/>
    </source>
</evidence>
<accession>A0A518GCI3</accession>
<dbReference type="EC" id="2.3.1.234" evidence="8"/>
<comment type="subcellular location">
    <subcellularLocation>
        <location evidence="8">Cytoplasm</location>
    </subcellularLocation>
</comment>
<dbReference type="NCBIfam" id="TIGR00329">
    <property type="entry name" value="gcp_kae1"/>
    <property type="match status" value="1"/>
</dbReference>
<reference evidence="10 11" key="1">
    <citation type="submission" date="2019-02" db="EMBL/GenBank/DDBJ databases">
        <title>Deep-cultivation of Planctomycetes and their phenomic and genomic characterization uncovers novel biology.</title>
        <authorList>
            <person name="Wiegand S."/>
            <person name="Jogler M."/>
            <person name="Boedeker C."/>
            <person name="Pinto D."/>
            <person name="Vollmers J."/>
            <person name="Rivas-Marin E."/>
            <person name="Kohn T."/>
            <person name="Peeters S.H."/>
            <person name="Heuer A."/>
            <person name="Rast P."/>
            <person name="Oberbeckmann S."/>
            <person name="Bunk B."/>
            <person name="Jeske O."/>
            <person name="Meyerdierks A."/>
            <person name="Storesund J.E."/>
            <person name="Kallscheuer N."/>
            <person name="Luecker S."/>
            <person name="Lage O.M."/>
            <person name="Pohl T."/>
            <person name="Merkel B.J."/>
            <person name="Hornburger P."/>
            <person name="Mueller R.-W."/>
            <person name="Bruemmer F."/>
            <person name="Labrenz M."/>
            <person name="Spormann A.M."/>
            <person name="Op den Camp H."/>
            <person name="Overmann J."/>
            <person name="Amann R."/>
            <person name="Jetten M.S.M."/>
            <person name="Mascher T."/>
            <person name="Medema M.H."/>
            <person name="Devos D.P."/>
            <person name="Kaster A.-K."/>
            <person name="Ovreas L."/>
            <person name="Rohde M."/>
            <person name="Galperin M.Y."/>
            <person name="Jogler C."/>
        </authorList>
    </citation>
    <scope>NUCLEOTIDE SEQUENCE [LARGE SCALE GENOMIC DNA]</scope>
    <source>
        <strain evidence="10 11">Q31a</strain>
    </source>
</reference>
<dbReference type="PROSITE" id="PS01016">
    <property type="entry name" value="GLYCOPROTEASE"/>
    <property type="match status" value="1"/>
</dbReference>
<keyword evidence="2 8" id="KW-0808">Transferase</keyword>
<protein>
    <recommendedName>
        <fullName evidence="8">tRNA N6-adenosine threonylcarbamoyltransferase</fullName>
        <ecNumber evidence="8">2.3.1.234</ecNumber>
    </recommendedName>
    <alternativeName>
        <fullName evidence="8">N6-L-threonylcarbamoyladenine synthase</fullName>
        <shortName evidence="8">t(6)A synthase</shortName>
    </alternativeName>
    <alternativeName>
        <fullName evidence="8">t(6)A37 threonylcarbamoyladenosine biosynthesis protein TsaD</fullName>
    </alternativeName>
    <alternativeName>
        <fullName evidence="8">tRNA threonylcarbamoyladenosine biosynthesis protein TsaD</fullName>
    </alternativeName>
</protein>
<dbReference type="InterPro" id="IPR017861">
    <property type="entry name" value="KAE1/TsaD"/>
</dbReference>
<gene>
    <name evidence="8 10" type="primary">tsaD</name>
    <name evidence="10" type="ORF">Q31a_46830</name>
</gene>
<dbReference type="EMBL" id="CP036298">
    <property type="protein sequence ID" value="QDV26311.1"/>
    <property type="molecule type" value="Genomic_DNA"/>
</dbReference>
<dbReference type="PANTHER" id="PTHR11735">
    <property type="entry name" value="TRNA N6-ADENOSINE THREONYLCARBAMOYLTRANSFERASE"/>
    <property type="match status" value="1"/>
</dbReference>
<dbReference type="RefSeq" id="WP_145082358.1">
    <property type="nucleotide sequence ID" value="NZ_CP036298.1"/>
</dbReference>
<dbReference type="GO" id="GO:0005737">
    <property type="term" value="C:cytoplasm"/>
    <property type="evidence" value="ECO:0007669"/>
    <property type="project" value="UniProtKB-SubCell"/>
</dbReference>
<evidence type="ECO:0000256" key="7">
    <source>
        <dbReference type="ARBA" id="ARBA00048117"/>
    </source>
</evidence>
<organism evidence="10 11">
    <name type="scientific">Aureliella helgolandensis</name>
    <dbReference type="NCBI Taxonomy" id="2527968"/>
    <lineage>
        <taxon>Bacteria</taxon>
        <taxon>Pseudomonadati</taxon>
        <taxon>Planctomycetota</taxon>
        <taxon>Planctomycetia</taxon>
        <taxon>Pirellulales</taxon>
        <taxon>Pirellulaceae</taxon>
        <taxon>Aureliella</taxon>
    </lineage>
</organism>
<evidence type="ECO:0000256" key="8">
    <source>
        <dbReference type="HAMAP-Rule" id="MF_01445"/>
    </source>
</evidence>
<comment type="function">
    <text evidence="8">Required for the formation of a threonylcarbamoyl group on adenosine at position 37 (t(6)A37) in tRNAs that read codons beginning with adenine. Is involved in the transfer of the threonylcarbamoyl moiety of threonylcarbamoyl-AMP (TC-AMP) to the N6 group of A37, together with TsaE and TsaB. TsaD likely plays a direct catalytic role in this reaction.</text>
</comment>
<dbReference type="AlphaFoldDB" id="A0A518GCI3"/>
<feature type="binding site" evidence="8">
    <location>
        <position position="112"/>
    </location>
    <ligand>
        <name>Fe cation</name>
        <dbReference type="ChEBI" id="CHEBI:24875"/>
    </ligand>
</feature>
<proteinExistence type="inferred from homology"/>
<feature type="binding site" evidence="8">
    <location>
        <position position="282"/>
    </location>
    <ligand>
        <name>substrate</name>
    </ligand>
</feature>
<comment type="caution">
    <text evidence="8">Lacks conserved residue(s) required for the propagation of feature annotation.</text>
</comment>
<dbReference type="GO" id="GO:0061711">
    <property type="term" value="F:tRNA N(6)-L-threonylcarbamoyladenine synthase activity"/>
    <property type="evidence" value="ECO:0007669"/>
    <property type="project" value="UniProtKB-EC"/>
</dbReference>
<dbReference type="InterPro" id="IPR000905">
    <property type="entry name" value="Gcp-like_dom"/>
</dbReference>
<evidence type="ECO:0000256" key="1">
    <source>
        <dbReference type="ARBA" id="ARBA00022490"/>
    </source>
</evidence>
<keyword evidence="4 8" id="KW-0479">Metal-binding</keyword>
<dbReference type="Gene3D" id="3.30.420.40">
    <property type="match status" value="2"/>
</dbReference>
<evidence type="ECO:0000256" key="3">
    <source>
        <dbReference type="ARBA" id="ARBA00022694"/>
    </source>
</evidence>
<dbReference type="PRINTS" id="PR00789">
    <property type="entry name" value="OSIALOPTASE"/>
</dbReference>
<keyword evidence="5 8" id="KW-0408">Iron</keyword>
<dbReference type="GO" id="GO:0005506">
    <property type="term" value="F:iron ion binding"/>
    <property type="evidence" value="ECO:0007669"/>
    <property type="project" value="UniProtKB-UniRule"/>
</dbReference>
<sequence length="342" mass="36568">MNVLAIETTCDETAAAVITRERHVLASAVASQEEVHERFQGVVPELAARAHLERIVPILRKVVTESGIQPTRDLAAIAVATEPGLPGSLLVGLAAAKALCVAWDKPLVAINHVQAHIYACQLGRAESIFPCVGFVVSGGHTNLYHCHAANRWKYLGGTIDDAVGEAFDKVAVMIGLPYPGGLHLSRLAAEGDATAFALPRPLLKDRSTLNMSFSGLKTAVRYKLTGTGKQDFRALELSEELRSNLAASFQQAAVDCVVGKAELALKQTGLRRLCVGGGVAANDLLRQDLATMTERLGVELLIAPKDLCTDNAVMGAIAWEKIDQQDYSPLDIDIHPGLLRGE</sequence>
<dbReference type="NCBIfam" id="TIGR03723">
    <property type="entry name" value="T6A_TsaD_YgjD"/>
    <property type="match status" value="1"/>
</dbReference>
<comment type="cofactor">
    <cofactor evidence="8">
        <name>Fe(2+)</name>
        <dbReference type="ChEBI" id="CHEBI:29033"/>
    </cofactor>
    <text evidence="8">Binds 1 Fe(2+) ion per subunit.</text>
</comment>
<evidence type="ECO:0000256" key="6">
    <source>
        <dbReference type="ARBA" id="ARBA00023315"/>
    </source>
</evidence>
<keyword evidence="6 8" id="KW-0012">Acyltransferase</keyword>
<name>A0A518GCI3_9BACT</name>
<dbReference type="OrthoDB" id="9806197at2"/>
<keyword evidence="1 8" id="KW-0963">Cytoplasm</keyword>
<dbReference type="InterPro" id="IPR022450">
    <property type="entry name" value="TsaD"/>
</dbReference>
<feature type="binding site" evidence="8">
    <location>
        <position position="181"/>
    </location>
    <ligand>
        <name>substrate</name>
    </ligand>
</feature>
<feature type="binding site" evidence="8">
    <location>
        <position position="116"/>
    </location>
    <ligand>
        <name>Fe cation</name>
        <dbReference type="ChEBI" id="CHEBI:24875"/>
    </ligand>
</feature>
<keyword evidence="11" id="KW-1185">Reference proteome</keyword>
<feature type="binding site" evidence="8">
    <location>
        <position position="310"/>
    </location>
    <ligand>
        <name>Fe cation</name>
        <dbReference type="ChEBI" id="CHEBI:24875"/>
    </ligand>
</feature>
<feature type="binding site" evidence="8">
    <location>
        <position position="168"/>
    </location>
    <ligand>
        <name>substrate</name>
    </ligand>
</feature>
<comment type="similarity">
    <text evidence="8">Belongs to the KAE1 / TsaD family.</text>
</comment>
<evidence type="ECO:0000256" key="2">
    <source>
        <dbReference type="ARBA" id="ARBA00022679"/>
    </source>
</evidence>
<dbReference type="FunFam" id="3.30.420.40:FF:000012">
    <property type="entry name" value="tRNA N6-adenosine threonylcarbamoyltransferase"/>
    <property type="match status" value="1"/>
</dbReference>
<dbReference type="InterPro" id="IPR017860">
    <property type="entry name" value="Peptidase_M22_CS"/>
</dbReference>
<dbReference type="CDD" id="cd24133">
    <property type="entry name" value="ASKHA_NBD_TsaD_bac"/>
    <property type="match status" value="1"/>
</dbReference>
<dbReference type="GO" id="GO:0002949">
    <property type="term" value="P:tRNA threonylcarbamoyladenosine modification"/>
    <property type="evidence" value="ECO:0007669"/>
    <property type="project" value="UniProtKB-UniRule"/>
</dbReference>
<comment type="catalytic activity">
    <reaction evidence="7 8">
        <text>L-threonylcarbamoyladenylate + adenosine(37) in tRNA = N(6)-L-threonylcarbamoyladenosine(37) in tRNA + AMP + H(+)</text>
        <dbReference type="Rhea" id="RHEA:37059"/>
        <dbReference type="Rhea" id="RHEA-COMP:10162"/>
        <dbReference type="Rhea" id="RHEA-COMP:10163"/>
        <dbReference type="ChEBI" id="CHEBI:15378"/>
        <dbReference type="ChEBI" id="CHEBI:73682"/>
        <dbReference type="ChEBI" id="CHEBI:74411"/>
        <dbReference type="ChEBI" id="CHEBI:74418"/>
        <dbReference type="ChEBI" id="CHEBI:456215"/>
        <dbReference type="EC" id="2.3.1.234"/>
    </reaction>
</comment>
<feature type="binding site" evidence="8">
    <location>
        <begin position="135"/>
        <end position="139"/>
    </location>
    <ligand>
        <name>substrate</name>
    </ligand>
</feature>
<keyword evidence="3 8" id="KW-0819">tRNA processing</keyword>
<evidence type="ECO:0000313" key="11">
    <source>
        <dbReference type="Proteomes" id="UP000318017"/>
    </source>
</evidence>
<evidence type="ECO:0000256" key="5">
    <source>
        <dbReference type="ARBA" id="ARBA00023004"/>
    </source>
</evidence>
<feature type="domain" description="Gcp-like" evidence="9">
    <location>
        <begin position="23"/>
        <end position="316"/>
    </location>
</feature>